<dbReference type="AlphaFoldDB" id="A0A834C3W1"/>
<gene>
    <name evidence="2" type="ORF">FQA47_010889</name>
</gene>
<dbReference type="Proteomes" id="UP000646548">
    <property type="component" value="Unassembled WGS sequence"/>
</dbReference>
<proteinExistence type="predicted"/>
<protein>
    <submittedName>
        <fullName evidence="2">Uncharacterized protein</fullName>
    </submittedName>
</protein>
<evidence type="ECO:0000313" key="2">
    <source>
        <dbReference type="EMBL" id="KAF6720819.1"/>
    </source>
</evidence>
<name>A0A834C3W1_ORYME</name>
<evidence type="ECO:0000313" key="3">
    <source>
        <dbReference type="Proteomes" id="UP000646548"/>
    </source>
</evidence>
<sequence length="337" mass="37719">MPPPPTPHTLIAIVGGRNVREMAVHPSQLPRAKPVDMKEQRHKLGSQGRRETRFSNCTALQSSDLLRETAQRDLPPLGHVSEHVSISQRGEEARQLADITLSLQPVVHAGRSLCRRRALDIQQVQTSARHNTDQPPPPTLSVSLTPSPIKAEQYSTDSLLDQPVHILPLTLKPDAQPKSLFQVRRDRHDGGTMARQTDDRELTELGLSAVPISKAYQQADLPKSRRRGRGATHLITHTCVQTACTKMHTLNALPEFVLTVHLNLRTDSTFWQFLPPCSSSVGRARHIWMENTACIQNENRLRNTDATNVDVSSTRHAMKQQPLSSVKRTRPERVAFL</sequence>
<feature type="region of interest" description="Disordered" evidence="1">
    <location>
        <begin position="124"/>
        <end position="146"/>
    </location>
</feature>
<organism evidence="2 3">
    <name type="scientific">Oryzias melastigma</name>
    <name type="common">Marine medaka</name>
    <dbReference type="NCBI Taxonomy" id="30732"/>
    <lineage>
        <taxon>Eukaryota</taxon>
        <taxon>Metazoa</taxon>
        <taxon>Chordata</taxon>
        <taxon>Craniata</taxon>
        <taxon>Vertebrata</taxon>
        <taxon>Euteleostomi</taxon>
        <taxon>Actinopterygii</taxon>
        <taxon>Neopterygii</taxon>
        <taxon>Teleostei</taxon>
        <taxon>Neoteleostei</taxon>
        <taxon>Acanthomorphata</taxon>
        <taxon>Ovalentaria</taxon>
        <taxon>Atherinomorphae</taxon>
        <taxon>Beloniformes</taxon>
        <taxon>Adrianichthyidae</taxon>
        <taxon>Oryziinae</taxon>
        <taxon>Oryzias</taxon>
    </lineage>
</organism>
<accession>A0A834C3W1</accession>
<comment type="caution">
    <text evidence="2">The sequence shown here is derived from an EMBL/GenBank/DDBJ whole genome shotgun (WGS) entry which is preliminary data.</text>
</comment>
<dbReference type="EMBL" id="WKFB01000511">
    <property type="protein sequence ID" value="KAF6720819.1"/>
    <property type="molecule type" value="Genomic_DNA"/>
</dbReference>
<evidence type="ECO:0000256" key="1">
    <source>
        <dbReference type="SAM" id="MobiDB-lite"/>
    </source>
</evidence>
<reference evidence="2" key="1">
    <citation type="journal article" name="BMC Genomics">
        <title>Long-read sequencing and de novo genome assembly of marine medaka (Oryzias melastigma).</title>
        <authorList>
            <person name="Liang P."/>
            <person name="Saqib H.S.A."/>
            <person name="Ni X."/>
            <person name="Shen Y."/>
        </authorList>
    </citation>
    <scope>NUCLEOTIDE SEQUENCE</scope>
    <source>
        <strain evidence="2">Bigg-433</strain>
    </source>
</reference>